<evidence type="ECO:0000256" key="4">
    <source>
        <dbReference type="ARBA" id="ARBA00023242"/>
    </source>
</evidence>
<evidence type="ECO:0000256" key="6">
    <source>
        <dbReference type="SAM" id="Phobius"/>
    </source>
</evidence>
<keyword evidence="2" id="KW-0238">DNA-binding</keyword>
<evidence type="ECO:0000259" key="7">
    <source>
        <dbReference type="PROSITE" id="PS51005"/>
    </source>
</evidence>
<reference evidence="8 9" key="1">
    <citation type="journal article" date="2005" name="PLoS Biol.">
        <title>The genomes of Oryza sativa: a history of duplications.</title>
        <authorList>
            <person name="Yu J."/>
            <person name="Wang J."/>
            <person name="Lin W."/>
            <person name="Li S."/>
            <person name="Li H."/>
            <person name="Zhou J."/>
            <person name="Ni P."/>
            <person name="Dong W."/>
            <person name="Hu S."/>
            <person name="Zeng C."/>
            <person name="Zhang J."/>
            <person name="Zhang Y."/>
            <person name="Li R."/>
            <person name="Xu Z."/>
            <person name="Li S."/>
            <person name="Li X."/>
            <person name="Zheng H."/>
            <person name="Cong L."/>
            <person name="Lin L."/>
            <person name="Yin J."/>
            <person name="Geng J."/>
            <person name="Li G."/>
            <person name="Shi J."/>
            <person name="Liu J."/>
            <person name="Lv H."/>
            <person name="Li J."/>
            <person name="Wang J."/>
            <person name="Deng Y."/>
            <person name="Ran L."/>
            <person name="Shi X."/>
            <person name="Wang X."/>
            <person name="Wu Q."/>
            <person name="Li C."/>
            <person name="Ren X."/>
            <person name="Wang J."/>
            <person name="Wang X."/>
            <person name="Li D."/>
            <person name="Liu D."/>
            <person name="Zhang X."/>
            <person name="Ji Z."/>
            <person name="Zhao W."/>
            <person name="Sun Y."/>
            <person name="Zhang Z."/>
            <person name="Bao J."/>
            <person name="Han Y."/>
            <person name="Dong L."/>
            <person name="Ji J."/>
            <person name="Chen P."/>
            <person name="Wu S."/>
            <person name="Liu J."/>
            <person name="Xiao Y."/>
            <person name="Bu D."/>
            <person name="Tan J."/>
            <person name="Yang L."/>
            <person name="Ye C."/>
            <person name="Zhang J."/>
            <person name="Xu J."/>
            <person name="Zhou Y."/>
            <person name="Yu Y."/>
            <person name="Zhang B."/>
            <person name="Zhuang S."/>
            <person name="Wei H."/>
            <person name="Liu B."/>
            <person name="Lei M."/>
            <person name="Yu H."/>
            <person name="Li Y."/>
            <person name="Xu H."/>
            <person name="Wei S."/>
            <person name="He X."/>
            <person name="Fang L."/>
            <person name="Zhang Z."/>
            <person name="Zhang Y."/>
            <person name="Huang X."/>
            <person name="Su Z."/>
            <person name="Tong W."/>
            <person name="Li J."/>
            <person name="Tong Z."/>
            <person name="Li S."/>
            <person name="Ye J."/>
            <person name="Wang L."/>
            <person name="Fang L."/>
            <person name="Lei T."/>
            <person name="Chen C."/>
            <person name="Chen H."/>
            <person name="Xu Z."/>
            <person name="Li H."/>
            <person name="Huang H."/>
            <person name="Zhang F."/>
            <person name="Xu H."/>
            <person name="Li N."/>
            <person name="Zhao C."/>
            <person name="Li S."/>
            <person name="Dong L."/>
            <person name="Huang Y."/>
            <person name="Li L."/>
            <person name="Xi Y."/>
            <person name="Qi Q."/>
            <person name="Li W."/>
            <person name="Zhang B."/>
            <person name="Hu W."/>
            <person name="Zhang Y."/>
            <person name="Tian X."/>
            <person name="Jiao Y."/>
            <person name="Liang X."/>
            <person name="Jin J."/>
            <person name="Gao L."/>
            <person name="Zheng W."/>
            <person name="Hao B."/>
            <person name="Liu S."/>
            <person name="Wang W."/>
            <person name="Yuan L."/>
            <person name="Cao M."/>
            <person name="McDermott J."/>
            <person name="Samudrala R."/>
            <person name="Wang J."/>
            <person name="Wong G.K."/>
            <person name="Yang H."/>
        </authorList>
    </citation>
    <scope>NUCLEOTIDE SEQUENCE [LARGE SCALE GENOMIC DNA]</scope>
    <source>
        <strain evidence="9">cv. 93-11</strain>
    </source>
</reference>
<dbReference type="AlphaFoldDB" id="B8BPA3"/>
<accession>B8BPA3</accession>
<keyword evidence="6" id="KW-1133">Transmembrane helix</keyword>
<name>B8BPA3_ORYSI</name>
<dbReference type="Pfam" id="PF13968">
    <property type="entry name" value="DUF4220"/>
    <property type="match status" value="1"/>
</dbReference>
<proteinExistence type="predicted"/>
<evidence type="ECO:0000256" key="2">
    <source>
        <dbReference type="ARBA" id="ARBA00023125"/>
    </source>
</evidence>
<dbReference type="PROSITE" id="PS51005">
    <property type="entry name" value="NAC"/>
    <property type="match status" value="1"/>
</dbReference>
<dbReference type="Pfam" id="PF04578">
    <property type="entry name" value="DUF594"/>
    <property type="match status" value="1"/>
</dbReference>
<feature type="compositionally biased region" description="Basic and acidic residues" evidence="5">
    <location>
        <begin position="598"/>
        <end position="607"/>
    </location>
</feature>
<keyword evidence="6" id="KW-0472">Membrane</keyword>
<dbReference type="Gramene" id="BGIOSGA037280-TA">
    <property type="protein sequence ID" value="BGIOSGA037280-PA"/>
    <property type="gene ID" value="BGIOSGA037280"/>
</dbReference>
<keyword evidence="4" id="KW-0539">Nucleus</keyword>
<feature type="region of interest" description="Disordered" evidence="5">
    <location>
        <begin position="587"/>
        <end position="652"/>
    </location>
</feature>
<dbReference type="InterPro" id="IPR025315">
    <property type="entry name" value="DUF4220"/>
</dbReference>
<keyword evidence="9" id="KW-1185">Reference proteome</keyword>
<dbReference type="Proteomes" id="UP000007015">
    <property type="component" value="Chromosome 12"/>
</dbReference>
<feature type="transmembrane region" description="Helical" evidence="6">
    <location>
        <begin position="308"/>
        <end position="330"/>
    </location>
</feature>
<dbReference type="PANTHER" id="PTHR31325">
    <property type="entry name" value="OS01G0798800 PROTEIN-RELATED"/>
    <property type="match status" value="1"/>
</dbReference>
<evidence type="ECO:0000256" key="3">
    <source>
        <dbReference type="ARBA" id="ARBA00023163"/>
    </source>
</evidence>
<dbReference type="SUPFAM" id="SSF101941">
    <property type="entry name" value="NAC domain"/>
    <property type="match status" value="1"/>
</dbReference>
<keyword evidence="3" id="KW-0804">Transcription</keyword>
<organism evidence="8 9">
    <name type="scientific">Oryza sativa subsp. indica</name>
    <name type="common">Rice</name>
    <dbReference type="NCBI Taxonomy" id="39946"/>
    <lineage>
        <taxon>Eukaryota</taxon>
        <taxon>Viridiplantae</taxon>
        <taxon>Streptophyta</taxon>
        <taxon>Embryophyta</taxon>
        <taxon>Tracheophyta</taxon>
        <taxon>Spermatophyta</taxon>
        <taxon>Magnoliopsida</taxon>
        <taxon>Liliopsida</taxon>
        <taxon>Poales</taxon>
        <taxon>Poaceae</taxon>
        <taxon>BOP clade</taxon>
        <taxon>Oryzoideae</taxon>
        <taxon>Oryzeae</taxon>
        <taxon>Oryzinae</taxon>
        <taxon>Oryza</taxon>
        <taxon>Oryza sativa</taxon>
    </lineage>
</organism>
<evidence type="ECO:0000313" key="8">
    <source>
        <dbReference type="EMBL" id="EEC69151.1"/>
    </source>
</evidence>
<dbReference type="HOGENOM" id="CLU_420593_0_0_1"/>
<feature type="transmembrane region" description="Helical" evidence="6">
    <location>
        <begin position="243"/>
        <end position="260"/>
    </location>
</feature>
<feature type="domain" description="NAC" evidence="7">
    <location>
        <begin position="1"/>
        <end position="133"/>
    </location>
</feature>
<dbReference type="InterPro" id="IPR003441">
    <property type="entry name" value="NAC-dom"/>
</dbReference>
<dbReference type="OMA" id="DVIRDVW"/>
<gene>
    <name evidence="8" type="ORF">OsI_38090</name>
</gene>
<dbReference type="GO" id="GO:0006355">
    <property type="term" value="P:regulation of DNA-templated transcription"/>
    <property type="evidence" value="ECO:0007669"/>
    <property type="project" value="InterPro"/>
</dbReference>
<dbReference type="GO" id="GO:0003677">
    <property type="term" value="F:DNA binding"/>
    <property type="evidence" value="ECO:0007669"/>
    <property type="project" value="UniProtKB-KW"/>
</dbReference>
<keyword evidence="6" id="KW-0812">Transmembrane</keyword>
<evidence type="ECO:0000313" key="9">
    <source>
        <dbReference type="Proteomes" id="UP000007015"/>
    </source>
</evidence>
<sequence>MADDVAPALLVDGLLRRQHGHPLPPQLPFAIFDANVFASDPSTLYNEYWSYAADDGSIYLFSPGPSTEGQWRTATAARSITTADGTYIGRRTTWVIFDRANGGWAMEEFCTYHNDGGGGGVAEDVRLYRIYRRIPSLQPLPPLVQRRRQHQPLARMLTSSQGLAQKASAISKERDLESFAKDARASLIKSCSHYPPPPLLKEERINSLMKRLRLPNNLFVDSTYPFSDRLDNLRCFWSLNAELAYYVILDGLSSIFNLLYTRNKSDIKHANAATYCCMLTWPLTLALAIPAIGLLHSGHKQAYSHEDVIVTFVMVYGTLLLHIVSAFIILKSAIDLHDTVPQQSLIGSFARKRRHKGLIAITNWLQCKGLLDQYWCMKPYDKPMDVTRLVYMYVRDGWTKYIQDAESYRRFNDNMGQWALERAQCGELLGWSLERPFDEIVLLWHVATDFCFNMPDKSYLPTEFHSPLPSPREMGRAISNYMMHLLFANPEMLMAGTRRNLFETAYKELLVVLKDEKDLPLNDEEKLMPMIIDKMWDVIRDVWVEMLCFSAGRCRGYLHAKSLGSGVEYLSYVWLLLSHAGMETFSDKLQRRQQPRLSRREPQDKQDGAPSPSEYSQSLKPPNHKEEENHDAPLSPQGEGGIVPKLEIVVSP</sequence>
<feature type="transmembrane region" description="Helical" evidence="6">
    <location>
        <begin position="272"/>
        <end position="296"/>
    </location>
</feature>
<dbReference type="InterPro" id="IPR007658">
    <property type="entry name" value="DUF594"/>
</dbReference>
<keyword evidence="1" id="KW-0805">Transcription regulation</keyword>
<dbReference type="STRING" id="39946.B8BPA3"/>
<dbReference type="EMBL" id="CM000137">
    <property type="protein sequence ID" value="EEC69151.1"/>
    <property type="molecule type" value="Genomic_DNA"/>
</dbReference>
<dbReference type="InterPro" id="IPR036093">
    <property type="entry name" value="NAC_dom_sf"/>
</dbReference>
<protein>
    <recommendedName>
        <fullName evidence="7">NAC domain-containing protein</fullName>
    </recommendedName>
</protein>
<evidence type="ECO:0000256" key="1">
    <source>
        <dbReference type="ARBA" id="ARBA00023015"/>
    </source>
</evidence>
<evidence type="ECO:0000256" key="5">
    <source>
        <dbReference type="SAM" id="MobiDB-lite"/>
    </source>
</evidence>